<gene>
    <name evidence="2" type="ORF">GCM10023143_27070</name>
</gene>
<dbReference type="Pfam" id="PF07883">
    <property type="entry name" value="Cupin_2"/>
    <property type="match status" value="1"/>
</dbReference>
<dbReference type="Proteomes" id="UP001501207">
    <property type="component" value="Unassembled WGS sequence"/>
</dbReference>
<dbReference type="InterPro" id="IPR013096">
    <property type="entry name" value="Cupin_2"/>
</dbReference>
<dbReference type="InterPro" id="IPR025499">
    <property type="entry name" value="KdgF"/>
</dbReference>
<dbReference type="InterPro" id="IPR014710">
    <property type="entry name" value="RmlC-like_jellyroll"/>
</dbReference>
<dbReference type="InterPro" id="IPR052535">
    <property type="entry name" value="Bacilysin_H2HPP_isomerase"/>
</dbReference>
<dbReference type="PANTHER" id="PTHR40112">
    <property type="entry name" value="H2HPP ISOMERASE"/>
    <property type="match status" value="1"/>
</dbReference>
<dbReference type="SUPFAM" id="SSF51182">
    <property type="entry name" value="RmlC-like cupins"/>
    <property type="match status" value="1"/>
</dbReference>
<dbReference type="CDD" id="cd02238">
    <property type="entry name" value="cupin_KdgF"/>
    <property type="match status" value="1"/>
</dbReference>
<feature type="domain" description="Cupin type-2" evidence="1">
    <location>
        <begin position="41"/>
        <end position="99"/>
    </location>
</feature>
<dbReference type="PANTHER" id="PTHR40112:SF1">
    <property type="entry name" value="H2HPP ISOMERASE"/>
    <property type="match status" value="1"/>
</dbReference>
<dbReference type="Gene3D" id="2.60.120.10">
    <property type="entry name" value="Jelly Rolls"/>
    <property type="match status" value="1"/>
</dbReference>
<comment type="caution">
    <text evidence="2">The sequence shown here is derived from an EMBL/GenBank/DDBJ whole genome shotgun (WGS) entry which is preliminary data.</text>
</comment>
<dbReference type="InterPro" id="IPR011051">
    <property type="entry name" value="RmlC_Cupin_sf"/>
</dbReference>
<evidence type="ECO:0000313" key="2">
    <source>
        <dbReference type="EMBL" id="GAA4315608.1"/>
    </source>
</evidence>
<dbReference type="PIRSF" id="PIRSF029883">
    <property type="entry name" value="KdgF"/>
    <property type="match status" value="1"/>
</dbReference>
<evidence type="ECO:0000313" key="3">
    <source>
        <dbReference type="Proteomes" id="UP001501207"/>
    </source>
</evidence>
<keyword evidence="3" id="KW-1185">Reference proteome</keyword>
<organism evidence="2 3">
    <name type="scientific">Compostibacter hankyongensis</name>
    <dbReference type="NCBI Taxonomy" id="1007089"/>
    <lineage>
        <taxon>Bacteria</taxon>
        <taxon>Pseudomonadati</taxon>
        <taxon>Bacteroidota</taxon>
        <taxon>Chitinophagia</taxon>
        <taxon>Chitinophagales</taxon>
        <taxon>Chitinophagaceae</taxon>
        <taxon>Compostibacter</taxon>
    </lineage>
</organism>
<proteinExistence type="predicted"/>
<sequence length="115" mass="12815">MQDMKNSANVFIQDSDIAWETADKGVRRKVMAYDERLMLVRVSFEKGAVGALHDHPHSQITHVESGRFEVEIGGVKQVLQAGDAYYVPPHAVHGAVCLESGVLIDVFSPYREDFV</sequence>
<accession>A0ABP8G1U9</accession>
<evidence type="ECO:0000259" key="1">
    <source>
        <dbReference type="Pfam" id="PF07883"/>
    </source>
</evidence>
<name>A0ABP8G1U9_9BACT</name>
<protein>
    <submittedName>
        <fullName evidence="2">Cupin domain-containing protein</fullName>
    </submittedName>
</protein>
<dbReference type="EMBL" id="BAABFN010000007">
    <property type="protein sequence ID" value="GAA4315608.1"/>
    <property type="molecule type" value="Genomic_DNA"/>
</dbReference>
<reference evidence="3" key="1">
    <citation type="journal article" date="2019" name="Int. J. Syst. Evol. Microbiol.">
        <title>The Global Catalogue of Microorganisms (GCM) 10K type strain sequencing project: providing services to taxonomists for standard genome sequencing and annotation.</title>
        <authorList>
            <consortium name="The Broad Institute Genomics Platform"/>
            <consortium name="The Broad Institute Genome Sequencing Center for Infectious Disease"/>
            <person name="Wu L."/>
            <person name="Ma J."/>
        </authorList>
    </citation>
    <scope>NUCLEOTIDE SEQUENCE [LARGE SCALE GENOMIC DNA]</scope>
    <source>
        <strain evidence="3">JCM 17664</strain>
    </source>
</reference>